<reference evidence="5" key="1">
    <citation type="submission" date="2017-09" db="EMBL/GenBank/DDBJ databases">
        <title>Depth-based differentiation of microbial function through sediment-hosted aquifers and enrichment of novel symbionts in the deep terrestrial subsurface.</title>
        <authorList>
            <person name="Probst A.J."/>
            <person name="Ladd B."/>
            <person name="Jarett J.K."/>
            <person name="Geller-Mcgrath D.E."/>
            <person name="Sieber C.M.K."/>
            <person name="Emerson J.B."/>
            <person name="Anantharaman K."/>
            <person name="Thomas B.C."/>
            <person name="Malmstrom R."/>
            <person name="Stieglmeier M."/>
            <person name="Klingl A."/>
            <person name="Woyke T."/>
            <person name="Ryan C.M."/>
            <person name="Banfield J.F."/>
        </authorList>
    </citation>
    <scope>NUCLEOTIDE SEQUENCE [LARGE SCALE GENOMIC DNA]</scope>
</reference>
<sequence>MLASKSIGAILVFYKTPLKQKKSAMKQLSKIADKNMLVCIDNTNNNQGYAYGVNKGIRKLQKQKPDLLIIANPDIHLHDITRSIIIDTAQYFDIFGFPFREKKQTYYSGVIDRLNMSGGFTQIREKKRYVKTDFVSGSLMCVKSKIFEKIGYFNTKYFMYYEDVEFCLRAKKNNKTVGIRTDVVYTHTSSSTVDKEYYLIRNRLLTLFRYGTFKQKLHELLALPKHCSINMNNTKLRAFKGFIYQLLLK</sequence>
<keyword evidence="3" id="KW-0808">Transferase</keyword>
<evidence type="ECO:0000313" key="4">
    <source>
        <dbReference type="EMBL" id="PJE63259.1"/>
    </source>
</evidence>
<organism evidence="4 5">
    <name type="scientific">Candidatus Roizmanbacteria bacterium CG10_big_fil_rev_8_21_14_0_10_39_6</name>
    <dbReference type="NCBI Taxonomy" id="1974853"/>
    <lineage>
        <taxon>Bacteria</taxon>
        <taxon>Candidatus Roizmaniibacteriota</taxon>
    </lineage>
</organism>
<dbReference type="InterPro" id="IPR029044">
    <property type="entry name" value="Nucleotide-diphossugar_trans"/>
</dbReference>
<dbReference type="AlphaFoldDB" id="A0A2M8KTK5"/>
<keyword evidence="2" id="KW-0328">Glycosyltransferase</keyword>
<evidence type="ECO:0008006" key="6">
    <source>
        <dbReference type="Google" id="ProtNLM"/>
    </source>
</evidence>
<proteinExistence type="inferred from homology"/>
<evidence type="ECO:0000256" key="2">
    <source>
        <dbReference type="ARBA" id="ARBA00022676"/>
    </source>
</evidence>
<dbReference type="EMBL" id="PFED01000021">
    <property type="protein sequence ID" value="PJE63259.1"/>
    <property type="molecule type" value="Genomic_DNA"/>
</dbReference>
<dbReference type="PANTHER" id="PTHR43179">
    <property type="entry name" value="RHAMNOSYLTRANSFERASE WBBL"/>
    <property type="match status" value="1"/>
</dbReference>
<comment type="similarity">
    <text evidence="1">Belongs to the glycosyltransferase 2 family.</text>
</comment>
<evidence type="ECO:0000256" key="3">
    <source>
        <dbReference type="ARBA" id="ARBA00022679"/>
    </source>
</evidence>
<dbReference type="PANTHER" id="PTHR43179:SF12">
    <property type="entry name" value="GALACTOFURANOSYLTRANSFERASE GLFT2"/>
    <property type="match status" value="1"/>
</dbReference>
<dbReference type="Gene3D" id="3.90.550.10">
    <property type="entry name" value="Spore Coat Polysaccharide Biosynthesis Protein SpsA, Chain A"/>
    <property type="match status" value="1"/>
</dbReference>
<protein>
    <recommendedName>
        <fullName evidence="6">Glycosyltransferase 2-like domain-containing protein</fullName>
    </recommendedName>
</protein>
<dbReference type="SUPFAM" id="SSF53448">
    <property type="entry name" value="Nucleotide-diphospho-sugar transferases"/>
    <property type="match status" value="1"/>
</dbReference>
<evidence type="ECO:0000256" key="1">
    <source>
        <dbReference type="ARBA" id="ARBA00006739"/>
    </source>
</evidence>
<accession>A0A2M8KTK5</accession>
<comment type="caution">
    <text evidence="4">The sequence shown here is derived from an EMBL/GenBank/DDBJ whole genome shotgun (WGS) entry which is preliminary data.</text>
</comment>
<dbReference type="GO" id="GO:0016757">
    <property type="term" value="F:glycosyltransferase activity"/>
    <property type="evidence" value="ECO:0007669"/>
    <property type="project" value="UniProtKB-KW"/>
</dbReference>
<name>A0A2M8KTK5_9BACT</name>
<gene>
    <name evidence="4" type="ORF">COU88_00530</name>
</gene>
<evidence type="ECO:0000313" key="5">
    <source>
        <dbReference type="Proteomes" id="UP000229554"/>
    </source>
</evidence>
<dbReference type="Proteomes" id="UP000229554">
    <property type="component" value="Unassembled WGS sequence"/>
</dbReference>